<dbReference type="InterPro" id="IPR013830">
    <property type="entry name" value="SGNH_hydro"/>
</dbReference>
<dbReference type="STRING" id="1679444.PYTT_0322"/>
<name>A0A1H6KE82_9BACT</name>
<dbReference type="Proteomes" id="UP000176204">
    <property type="component" value="Chromosome I"/>
</dbReference>
<dbReference type="PANTHER" id="PTHR30383:SF5">
    <property type="entry name" value="SGNH HYDROLASE-TYPE ESTERASE DOMAIN-CONTAINING PROTEIN"/>
    <property type="match status" value="1"/>
</dbReference>
<sequence>MAAVSLLGSSALAEKTKVACVGDSITFGLGIAQRDQSNYPKYLGDLMGPEYEVRNFGNSGKTCGDYPSQKQRGRWYGDTKEHQAAIAFKGDVYVCNLGINDTGAWWDPVLYEKGYKELIDAWRGGRQSVPVVIWNRLGPDFRGQPGQKTFPGNVYQPEHKYSNQDNGSAKNRPTAEKLLDKISRDKKTLTMDAYTAMSTHPEWYKDGLHPMAAGARRLAELTYARLVPVLKVSQPKASVTVAPDNTVTIRNEGSNGLLLDGHALVFEQAQGKREGSFVFGNATVVFPGEALTVQCGAPQDQADPSRPLASAKVKSVQGLKAQLVKVPAKKR</sequence>
<evidence type="ECO:0000313" key="3">
    <source>
        <dbReference type="EMBL" id="SEH73439.1"/>
    </source>
</evidence>
<dbReference type="InterPro" id="IPR051532">
    <property type="entry name" value="Ester_Hydrolysis_Enzymes"/>
</dbReference>
<protein>
    <submittedName>
        <fullName evidence="3">Sgnh hydrolase-type esterase domain</fullName>
    </submittedName>
</protein>
<dbReference type="SUPFAM" id="SSF52266">
    <property type="entry name" value="SGNH hydrolase"/>
    <property type="match status" value="1"/>
</dbReference>
<dbReference type="AlphaFoldDB" id="A0A1H6KE82"/>
<accession>A0A1H6KE82</accession>
<gene>
    <name evidence="3" type="ORF">PYTT_0322</name>
</gene>
<dbReference type="GO" id="GO:0004622">
    <property type="term" value="F:phosphatidylcholine lysophospholipase activity"/>
    <property type="evidence" value="ECO:0007669"/>
    <property type="project" value="TreeGrafter"/>
</dbReference>
<evidence type="ECO:0000256" key="1">
    <source>
        <dbReference type="SAM" id="MobiDB-lite"/>
    </source>
</evidence>
<reference evidence="4" key="1">
    <citation type="submission" date="2016-09" db="EMBL/GenBank/DDBJ databases">
        <authorList>
            <person name="Koehorst J."/>
        </authorList>
    </citation>
    <scope>NUCLEOTIDE SEQUENCE [LARGE SCALE GENOMIC DNA]</scope>
</reference>
<dbReference type="PANTHER" id="PTHR30383">
    <property type="entry name" value="THIOESTERASE 1/PROTEASE 1/LYSOPHOSPHOLIPASE L1"/>
    <property type="match status" value="1"/>
</dbReference>
<evidence type="ECO:0000313" key="4">
    <source>
        <dbReference type="Proteomes" id="UP000176204"/>
    </source>
</evidence>
<organism evidence="3 4">
    <name type="scientific">Akkermansia glycaniphila</name>
    <dbReference type="NCBI Taxonomy" id="1679444"/>
    <lineage>
        <taxon>Bacteria</taxon>
        <taxon>Pseudomonadati</taxon>
        <taxon>Verrucomicrobiota</taxon>
        <taxon>Verrucomicrobiia</taxon>
        <taxon>Verrucomicrobiales</taxon>
        <taxon>Akkermansiaceae</taxon>
        <taxon>Akkermansia</taxon>
    </lineage>
</organism>
<feature type="domain" description="SGNH hydrolase-type esterase" evidence="2">
    <location>
        <begin position="20"/>
        <end position="217"/>
    </location>
</feature>
<feature type="region of interest" description="Disordered" evidence="1">
    <location>
        <begin position="143"/>
        <end position="174"/>
    </location>
</feature>
<evidence type="ECO:0000259" key="2">
    <source>
        <dbReference type="Pfam" id="PF13472"/>
    </source>
</evidence>
<proteinExistence type="predicted"/>
<dbReference type="EMBL" id="LT629973">
    <property type="protein sequence ID" value="SEH73439.1"/>
    <property type="molecule type" value="Genomic_DNA"/>
</dbReference>
<keyword evidence="4" id="KW-1185">Reference proteome</keyword>
<dbReference type="Pfam" id="PF13472">
    <property type="entry name" value="Lipase_GDSL_2"/>
    <property type="match status" value="1"/>
</dbReference>
<dbReference type="KEGG" id="agl:PYTT_0322"/>
<dbReference type="Gene3D" id="3.40.50.1110">
    <property type="entry name" value="SGNH hydrolase"/>
    <property type="match status" value="1"/>
</dbReference>
<keyword evidence="3" id="KW-0378">Hydrolase</keyword>
<dbReference type="InterPro" id="IPR036514">
    <property type="entry name" value="SGNH_hydro_sf"/>
</dbReference>